<protein>
    <submittedName>
        <fullName evidence="2">DNA-binding transcriptional MerR regulator</fullName>
    </submittedName>
</protein>
<dbReference type="SUPFAM" id="SSF46955">
    <property type="entry name" value="Putative DNA-binding domain"/>
    <property type="match status" value="1"/>
</dbReference>
<dbReference type="AlphaFoldDB" id="A0A4Y8X0G5"/>
<dbReference type="PROSITE" id="PS50937">
    <property type="entry name" value="HTH_MERR_2"/>
    <property type="match status" value="1"/>
</dbReference>
<dbReference type="SMART" id="SM00422">
    <property type="entry name" value="HTH_MERR"/>
    <property type="match status" value="1"/>
</dbReference>
<dbReference type="GO" id="GO:0003677">
    <property type="term" value="F:DNA binding"/>
    <property type="evidence" value="ECO:0007669"/>
    <property type="project" value="UniProtKB-KW"/>
</dbReference>
<dbReference type="PANTHER" id="PTHR30204:SF89">
    <property type="entry name" value="HTH MERR-TYPE DOMAIN-CONTAINING PROTEIN"/>
    <property type="match status" value="1"/>
</dbReference>
<proteinExistence type="predicted"/>
<dbReference type="GO" id="GO:0003700">
    <property type="term" value="F:DNA-binding transcription factor activity"/>
    <property type="evidence" value="ECO:0007669"/>
    <property type="project" value="InterPro"/>
</dbReference>
<evidence type="ECO:0000256" key="1">
    <source>
        <dbReference type="ARBA" id="ARBA00023125"/>
    </source>
</evidence>
<reference evidence="2 3" key="1">
    <citation type="submission" date="2020-08" db="EMBL/GenBank/DDBJ databases">
        <title>Sequencing the genomes of 1000 actinobacteria strains.</title>
        <authorList>
            <person name="Klenk H.-P."/>
        </authorList>
    </citation>
    <scope>NUCLEOTIDE SEQUENCE [LARGE SCALE GENOMIC DNA]</scope>
    <source>
        <strain evidence="2 3">DSM 19079</strain>
    </source>
</reference>
<dbReference type="CDD" id="cd00592">
    <property type="entry name" value="HTH_MerR-like"/>
    <property type="match status" value="1"/>
</dbReference>
<organism evidence="2 3">
    <name type="scientific">Micrococcus flavus</name>
    <dbReference type="NCBI Taxonomy" id="384602"/>
    <lineage>
        <taxon>Bacteria</taxon>
        <taxon>Bacillati</taxon>
        <taxon>Actinomycetota</taxon>
        <taxon>Actinomycetes</taxon>
        <taxon>Micrococcales</taxon>
        <taxon>Micrococcaceae</taxon>
        <taxon>Micrococcus</taxon>
    </lineage>
</organism>
<dbReference type="InterPro" id="IPR000551">
    <property type="entry name" value="MerR-type_HTH_dom"/>
</dbReference>
<dbReference type="EMBL" id="JACHMC010000001">
    <property type="protein sequence ID" value="MBB4882456.1"/>
    <property type="molecule type" value="Genomic_DNA"/>
</dbReference>
<dbReference type="InterPro" id="IPR047057">
    <property type="entry name" value="MerR_fam"/>
</dbReference>
<dbReference type="Gene3D" id="1.10.1660.10">
    <property type="match status" value="1"/>
</dbReference>
<dbReference type="InterPro" id="IPR009061">
    <property type="entry name" value="DNA-bd_dom_put_sf"/>
</dbReference>
<sequence length="242" mass="26331">MDPAGHRPPAAEGAVRTLGIGEVVAALEPAFPGVSASKVRFLEDRGLVTPERTPAGYRRYRAADVDRIRLVLTLQRDRFLPLRVIREHLEALDRGERPAVLEAAPSSVEAERLGRRMTDPARRWTRAELAQESGASEELIGELDQYALLPRDAEGRHPAAALAVARAAVALADHGIEPRHLRPFRAAADRELSLVERAVAPLASRRDAGTRERTAQTARGIADACLRLHSALVHGGLEQGDD</sequence>
<comment type="caution">
    <text evidence="2">The sequence shown here is derived from an EMBL/GenBank/DDBJ whole genome shotgun (WGS) entry which is preliminary data.</text>
</comment>
<gene>
    <name evidence="2" type="ORF">BJ976_000807</name>
</gene>
<keyword evidence="1 2" id="KW-0238">DNA-binding</keyword>
<keyword evidence="3" id="KW-1185">Reference proteome</keyword>
<evidence type="ECO:0000313" key="2">
    <source>
        <dbReference type="EMBL" id="MBB4882456.1"/>
    </source>
</evidence>
<dbReference type="OrthoDB" id="3191171at2"/>
<accession>A0A4Y8X0G5</accession>
<dbReference type="Pfam" id="PF13411">
    <property type="entry name" value="MerR_1"/>
    <property type="match status" value="1"/>
</dbReference>
<dbReference type="PANTHER" id="PTHR30204">
    <property type="entry name" value="REDOX-CYCLING DRUG-SENSING TRANSCRIPTIONAL ACTIVATOR SOXR"/>
    <property type="match status" value="1"/>
</dbReference>
<dbReference type="RefSeq" id="WP_135030366.1">
    <property type="nucleotide sequence ID" value="NZ_BMLA01000001.1"/>
</dbReference>
<dbReference type="Proteomes" id="UP000560081">
    <property type="component" value="Unassembled WGS sequence"/>
</dbReference>
<name>A0A4Y8X0G5_9MICC</name>
<evidence type="ECO:0000313" key="3">
    <source>
        <dbReference type="Proteomes" id="UP000560081"/>
    </source>
</evidence>